<dbReference type="Proteomes" id="UP000186607">
    <property type="component" value="Unassembled WGS sequence"/>
</dbReference>
<organism evidence="2 3">
    <name type="scientific">Deinococcus marmoris</name>
    <dbReference type="NCBI Taxonomy" id="249408"/>
    <lineage>
        <taxon>Bacteria</taxon>
        <taxon>Thermotogati</taxon>
        <taxon>Deinococcota</taxon>
        <taxon>Deinococci</taxon>
        <taxon>Deinococcales</taxon>
        <taxon>Deinococcaceae</taxon>
        <taxon>Deinococcus</taxon>
    </lineage>
</organism>
<accession>A0A1U7NWM2</accession>
<proteinExistence type="predicted"/>
<reference evidence="2 3" key="1">
    <citation type="submission" date="2017-01" db="EMBL/GenBank/DDBJ databases">
        <title>Genome Analysis of Deinococcus marmoris KOPRI26562.</title>
        <authorList>
            <person name="Kim J.H."/>
            <person name="Oh H.-M."/>
        </authorList>
    </citation>
    <scope>NUCLEOTIDE SEQUENCE [LARGE SCALE GENOMIC DNA]</scope>
    <source>
        <strain evidence="2 3">KOPRI26562</strain>
    </source>
</reference>
<evidence type="ECO:0000313" key="3">
    <source>
        <dbReference type="Proteomes" id="UP000186607"/>
    </source>
</evidence>
<protein>
    <submittedName>
        <fullName evidence="2">Uncharacterized protein</fullName>
    </submittedName>
</protein>
<comment type="caution">
    <text evidence="2">The sequence shown here is derived from an EMBL/GenBank/DDBJ whole genome shotgun (WGS) entry which is preliminary data.</text>
</comment>
<sequence length="51" mass="5264">MSILRTECKKSPRVGGGGNSGQRGGCQVPSPDLPIIRAAFIRVRIGESPGG</sequence>
<evidence type="ECO:0000313" key="2">
    <source>
        <dbReference type="EMBL" id="OLV17321.1"/>
    </source>
</evidence>
<evidence type="ECO:0000256" key="1">
    <source>
        <dbReference type="SAM" id="MobiDB-lite"/>
    </source>
</evidence>
<feature type="region of interest" description="Disordered" evidence="1">
    <location>
        <begin position="1"/>
        <end position="30"/>
    </location>
</feature>
<dbReference type="AlphaFoldDB" id="A0A1U7NWM2"/>
<dbReference type="EMBL" id="MSTI01000106">
    <property type="protein sequence ID" value="OLV17321.1"/>
    <property type="molecule type" value="Genomic_DNA"/>
</dbReference>
<gene>
    <name evidence="2" type="ORF">BOO71_0009259</name>
</gene>
<feature type="compositionally biased region" description="Basic and acidic residues" evidence="1">
    <location>
        <begin position="1"/>
        <end position="10"/>
    </location>
</feature>
<name>A0A1U7NWM2_9DEIO</name>
<keyword evidence="3" id="KW-1185">Reference proteome</keyword>
<feature type="compositionally biased region" description="Gly residues" evidence="1">
    <location>
        <begin position="14"/>
        <end position="24"/>
    </location>
</feature>